<reference evidence="4" key="1">
    <citation type="submission" date="2017-08" db="EMBL/GenBank/DDBJ databases">
        <authorList>
            <person name="Imhoff J.F."/>
            <person name="Rahn T."/>
            <person name="Kuenzel S."/>
            <person name="Neulinger S.C."/>
        </authorList>
    </citation>
    <scope>NUCLEOTIDE SEQUENCE</scope>
    <source>
        <strain evidence="4">DSM 11080</strain>
    </source>
</reference>
<protein>
    <recommendedName>
        <fullName evidence="3">HupH hydrogenase expression protein C-terminal domain-containing protein</fullName>
    </recommendedName>
</protein>
<evidence type="ECO:0000313" key="5">
    <source>
        <dbReference type="Proteomes" id="UP001296776"/>
    </source>
</evidence>
<organism evidence="4 5">
    <name type="scientific">Halochromatium glycolicum</name>
    <dbReference type="NCBI Taxonomy" id="85075"/>
    <lineage>
        <taxon>Bacteria</taxon>
        <taxon>Pseudomonadati</taxon>
        <taxon>Pseudomonadota</taxon>
        <taxon>Gammaproteobacteria</taxon>
        <taxon>Chromatiales</taxon>
        <taxon>Chromatiaceae</taxon>
        <taxon>Halochromatium</taxon>
    </lineage>
</organism>
<dbReference type="AlphaFoldDB" id="A0AAJ0X864"/>
<dbReference type="InterPro" id="IPR038527">
    <property type="entry name" value="HupH_C_sf"/>
</dbReference>
<evidence type="ECO:0000256" key="2">
    <source>
        <dbReference type="SAM" id="MobiDB-lite"/>
    </source>
</evidence>
<evidence type="ECO:0000313" key="4">
    <source>
        <dbReference type="EMBL" id="MBK1703656.1"/>
    </source>
</evidence>
<comment type="caution">
    <text evidence="4">The sequence shown here is derived from an EMBL/GenBank/DDBJ whole genome shotgun (WGS) entry which is preliminary data.</text>
</comment>
<dbReference type="EMBL" id="NRSJ01000004">
    <property type="protein sequence ID" value="MBK1703656.1"/>
    <property type="molecule type" value="Genomic_DNA"/>
</dbReference>
<dbReference type="RefSeq" id="WP_200344808.1">
    <property type="nucleotide sequence ID" value="NZ_NRSJ01000004.1"/>
</dbReference>
<feature type="domain" description="HupH hydrogenase expression protein C-terminal" evidence="3">
    <location>
        <begin position="170"/>
        <end position="288"/>
    </location>
</feature>
<feature type="domain" description="HupH hydrogenase expression protein C-terminal" evidence="3">
    <location>
        <begin position="63"/>
        <end position="151"/>
    </location>
</feature>
<proteinExistence type="inferred from homology"/>
<dbReference type="Gene3D" id="3.30.1370.140">
    <property type="entry name" value="HupH hydrogenase expression protein, C-terminal domain"/>
    <property type="match status" value="2"/>
</dbReference>
<feature type="region of interest" description="Disordered" evidence="2">
    <location>
        <begin position="1"/>
        <end position="23"/>
    </location>
</feature>
<gene>
    <name evidence="4" type="ORF">CKO40_03610</name>
</gene>
<name>A0AAJ0X864_9GAMM</name>
<comment type="similarity">
    <text evidence="1">Belongs to the HupH/HyaF family.</text>
</comment>
<sequence>MNDPFNDDPQPRPVGVVGPGTQPMGDDGVALEYLAMPGAMQTYQPPPLPDRDEIADCAEGLRLLVALQRLLPSYRVGALPQVLDLSRLPRNDYRLVADTLGEGEVSIRSGARTAQETRLAGVWRVREPGQDEGSGRDVLEVCAVPGFVHFATFGDAASAIDAEDPAEPGLMNAPGVIAELNAALAARQNGSVNEPRTINLDLLPLTAADLAHLERRLGRGPTAILSRGYGNCRITATAIRDLWWVRYFNSDDRPIMNTLEVTDVPVAALAAQEDVVDSAERLAEILQALAPGSMDRDGGIGRSSCEESEARIDG</sequence>
<evidence type="ECO:0000259" key="3">
    <source>
        <dbReference type="Pfam" id="PF04809"/>
    </source>
</evidence>
<accession>A0AAJ0X864</accession>
<feature type="region of interest" description="Disordered" evidence="2">
    <location>
        <begin position="295"/>
        <end position="314"/>
    </location>
</feature>
<dbReference type="Pfam" id="PF04809">
    <property type="entry name" value="HupH_C"/>
    <property type="match status" value="2"/>
</dbReference>
<dbReference type="Proteomes" id="UP001296776">
    <property type="component" value="Unassembled WGS sequence"/>
</dbReference>
<keyword evidence="5" id="KW-1185">Reference proteome</keyword>
<reference evidence="4" key="2">
    <citation type="journal article" date="2020" name="Microorganisms">
        <title>Osmotic Adaptation and Compatible Solute Biosynthesis of Phototrophic Bacteria as Revealed from Genome Analyses.</title>
        <authorList>
            <person name="Imhoff J.F."/>
            <person name="Rahn T."/>
            <person name="Kunzel S."/>
            <person name="Keller A."/>
            <person name="Neulinger S.C."/>
        </authorList>
    </citation>
    <scope>NUCLEOTIDE SEQUENCE</scope>
    <source>
        <strain evidence="4">DSM 11080</strain>
    </source>
</reference>
<dbReference type="InterPro" id="IPR006894">
    <property type="entry name" value="HupH_Hydgase_express_prot_C"/>
</dbReference>
<evidence type="ECO:0000256" key="1">
    <source>
        <dbReference type="ARBA" id="ARBA00010832"/>
    </source>
</evidence>